<reference evidence="2 3" key="1">
    <citation type="submission" date="2019-01" db="EMBL/GenBank/DDBJ databases">
        <title>Draft genome sequences of three monokaryotic isolates of the white-rot basidiomycete fungus Dichomitus squalens.</title>
        <authorList>
            <consortium name="DOE Joint Genome Institute"/>
            <person name="Lopez S.C."/>
            <person name="Andreopoulos B."/>
            <person name="Pangilinan J."/>
            <person name="Lipzen A."/>
            <person name="Riley R."/>
            <person name="Ahrendt S."/>
            <person name="Ng V."/>
            <person name="Barry K."/>
            <person name="Daum C."/>
            <person name="Grigoriev I.V."/>
            <person name="Hilden K.S."/>
            <person name="Makela M.R."/>
            <person name="de Vries R.P."/>
        </authorList>
    </citation>
    <scope>NUCLEOTIDE SEQUENCE [LARGE SCALE GENOMIC DNA]</scope>
    <source>
        <strain evidence="2 3">CBS 464.89</strain>
    </source>
</reference>
<protein>
    <submittedName>
        <fullName evidence="2">Uncharacterized protein</fullName>
    </submittedName>
</protein>
<evidence type="ECO:0000256" key="1">
    <source>
        <dbReference type="SAM" id="Phobius"/>
    </source>
</evidence>
<dbReference type="EMBL" id="ML145314">
    <property type="protein sequence ID" value="TBU51503.1"/>
    <property type="molecule type" value="Genomic_DNA"/>
</dbReference>
<organism evidence="2 3">
    <name type="scientific">Dichomitus squalens</name>
    <dbReference type="NCBI Taxonomy" id="114155"/>
    <lineage>
        <taxon>Eukaryota</taxon>
        <taxon>Fungi</taxon>
        <taxon>Dikarya</taxon>
        <taxon>Basidiomycota</taxon>
        <taxon>Agaricomycotina</taxon>
        <taxon>Agaricomycetes</taxon>
        <taxon>Polyporales</taxon>
        <taxon>Polyporaceae</taxon>
        <taxon>Dichomitus</taxon>
    </lineage>
</organism>
<keyword evidence="3" id="KW-1185">Reference proteome</keyword>
<keyword evidence="1" id="KW-1133">Transmembrane helix</keyword>
<sequence length="179" mass="19588">MSSNATSAVPTSIPSVPSLDNTFGAVLIGTFLGLILYGLTVHQTLTYFRVYTADAFLLKFMIMCLALLDAGNAVVTMHACYYYLIANYFNPLALPYGVCVNSRRSLTGSSMDESDFGTFGLGTSQQNSMRIPARLEHFRAPRSEGEVIGISSWKAPADAEVKHAMQSQDRDDVIDREDV</sequence>
<keyword evidence="1" id="KW-0812">Transmembrane</keyword>
<feature type="transmembrane region" description="Helical" evidence="1">
    <location>
        <begin position="60"/>
        <end position="84"/>
    </location>
</feature>
<proteinExistence type="predicted"/>
<keyword evidence="1" id="KW-0472">Membrane</keyword>
<gene>
    <name evidence="2" type="ORF">BD310DRAFT_982546</name>
</gene>
<dbReference type="AlphaFoldDB" id="A0A4V6MWL0"/>
<accession>A0A4V6MWL0</accession>
<name>A0A4V6MWL0_9APHY</name>
<feature type="transmembrane region" description="Helical" evidence="1">
    <location>
        <begin position="22"/>
        <end position="39"/>
    </location>
</feature>
<dbReference type="Proteomes" id="UP000292082">
    <property type="component" value="Unassembled WGS sequence"/>
</dbReference>
<evidence type="ECO:0000313" key="2">
    <source>
        <dbReference type="EMBL" id="TBU51503.1"/>
    </source>
</evidence>
<evidence type="ECO:0000313" key="3">
    <source>
        <dbReference type="Proteomes" id="UP000292082"/>
    </source>
</evidence>